<evidence type="ECO:0000313" key="3">
    <source>
        <dbReference type="Proteomes" id="UP000054032"/>
    </source>
</evidence>
<evidence type="ECO:0000256" key="1">
    <source>
        <dbReference type="SAM" id="MobiDB-lite"/>
    </source>
</evidence>
<dbReference type="RefSeq" id="XP_007688282.1">
    <property type="nucleotide sequence ID" value="XM_007690092.1"/>
</dbReference>
<evidence type="ECO:0000313" key="2">
    <source>
        <dbReference type="EMBL" id="EUC45179.1"/>
    </source>
</evidence>
<dbReference type="KEGG" id="bor:COCMIDRAFT_26588"/>
<keyword evidence="3" id="KW-1185">Reference proteome</keyword>
<feature type="region of interest" description="Disordered" evidence="1">
    <location>
        <begin position="70"/>
        <end position="103"/>
    </location>
</feature>
<feature type="compositionally biased region" description="Basic and acidic residues" evidence="1">
    <location>
        <begin position="1"/>
        <end position="12"/>
    </location>
</feature>
<organism evidence="2 3">
    <name type="scientific">Bipolaris oryzae ATCC 44560</name>
    <dbReference type="NCBI Taxonomy" id="930090"/>
    <lineage>
        <taxon>Eukaryota</taxon>
        <taxon>Fungi</taxon>
        <taxon>Dikarya</taxon>
        <taxon>Ascomycota</taxon>
        <taxon>Pezizomycotina</taxon>
        <taxon>Dothideomycetes</taxon>
        <taxon>Pleosporomycetidae</taxon>
        <taxon>Pleosporales</taxon>
        <taxon>Pleosporineae</taxon>
        <taxon>Pleosporaceae</taxon>
        <taxon>Bipolaris</taxon>
    </lineage>
</organism>
<dbReference type="HOGENOM" id="CLU_1635085_0_0_1"/>
<dbReference type="Proteomes" id="UP000054032">
    <property type="component" value="Unassembled WGS sequence"/>
</dbReference>
<reference evidence="2 3" key="1">
    <citation type="journal article" date="2013" name="PLoS Genet.">
        <title>Comparative genome structure, secondary metabolite, and effector coding capacity across Cochliobolus pathogens.</title>
        <authorList>
            <person name="Condon B.J."/>
            <person name="Leng Y."/>
            <person name="Wu D."/>
            <person name="Bushley K.E."/>
            <person name="Ohm R.A."/>
            <person name="Otillar R."/>
            <person name="Martin J."/>
            <person name="Schackwitz W."/>
            <person name="Grimwood J."/>
            <person name="MohdZainudin N."/>
            <person name="Xue C."/>
            <person name="Wang R."/>
            <person name="Manning V.A."/>
            <person name="Dhillon B."/>
            <person name="Tu Z.J."/>
            <person name="Steffenson B.J."/>
            <person name="Salamov A."/>
            <person name="Sun H."/>
            <person name="Lowry S."/>
            <person name="LaButti K."/>
            <person name="Han J."/>
            <person name="Copeland A."/>
            <person name="Lindquist E."/>
            <person name="Barry K."/>
            <person name="Schmutz J."/>
            <person name="Baker S.E."/>
            <person name="Ciuffetti L.M."/>
            <person name="Grigoriev I.V."/>
            <person name="Zhong S."/>
            <person name="Turgeon B.G."/>
        </authorList>
    </citation>
    <scope>NUCLEOTIDE SEQUENCE [LARGE SCALE GENOMIC DNA]</scope>
    <source>
        <strain evidence="2 3">ATCC 44560</strain>
    </source>
</reference>
<protein>
    <submittedName>
        <fullName evidence="2">Uncharacterized protein</fullName>
    </submittedName>
</protein>
<feature type="region of interest" description="Disordered" evidence="1">
    <location>
        <begin position="123"/>
        <end position="162"/>
    </location>
</feature>
<name>W6ZCP2_COCMI</name>
<accession>W6ZCP2</accession>
<proteinExistence type="predicted"/>
<feature type="compositionally biased region" description="Low complexity" evidence="1">
    <location>
        <begin position="123"/>
        <end position="139"/>
    </location>
</feature>
<sequence length="162" mass="18009">MGNNKTDGETRRVSCSGSGAGLKDSRSRLRQDEAKPRVICLVVRLEKQPSSTYLGRMKWTFAYCLQQVRPHDENPRSSRGQSHDPREICHSMPAPLRTRVPHSPRRTTVALVFSRRRLACTVGQASGPQAAPDQPSASAVPGARCRVDTRFEPQRRGRSMTG</sequence>
<dbReference type="EMBL" id="KI963989">
    <property type="protein sequence ID" value="EUC45179.1"/>
    <property type="molecule type" value="Genomic_DNA"/>
</dbReference>
<feature type="region of interest" description="Disordered" evidence="1">
    <location>
        <begin position="1"/>
        <end position="29"/>
    </location>
</feature>
<gene>
    <name evidence="2" type="ORF">COCMIDRAFT_26588</name>
</gene>
<dbReference type="AlphaFoldDB" id="W6ZCP2"/>
<feature type="compositionally biased region" description="Basic and acidic residues" evidence="1">
    <location>
        <begin position="70"/>
        <end position="89"/>
    </location>
</feature>
<feature type="compositionally biased region" description="Basic and acidic residues" evidence="1">
    <location>
        <begin position="145"/>
        <end position="155"/>
    </location>
</feature>
<dbReference type="GeneID" id="19120957"/>